<keyword evidence="8" id="KW-1185">Reference proteome</keyword>
<accession>A0A7R7DK26</accession>
<dbReference type="NCBIfam" id="TIGR02937">
    <property type="entry name" value="sigma70-ECF"/>
    <property type="match status" value="1"/>
</dbReference>
<proteinExistence type="predicted"/>
<dbReference type="Proteomes" id="UP000611640">
    <property type="component" value="Chromosome"/>
</dbReference>
<evidence type="ECO:0000259" key="6">
    <source>
        <dbReference type="PROSITE" id="PS00715"/>
    </source>
</evidence>
<dbReference type="GO" id="GO:0006352">
    <property type="term" value="P:DNA-templated transcription initiation"/>
    <property type="evidence" value="ECO:0007669"/>
    <property type="project" value="InterPro"/>
</dbReference>
<dbReference type="AlphaFoldDB" id="A0A7R7DK26"/>
<evidence type="ECO:0000256" key="1">
    <source>
        <dbReference type="ARBA" id="ARBA00023015"/>
    </source>
</evidence>
<keyword evidence="4" id="KW-0804">Transcription</keyword>
<organism evidence="7 8">
    <name type="scientific">Actinocatenispora thailandica</name>
    <dbReference type="NCBI Taxonomy" id="227318"/>
    <lineage>
        <taxon>Bacteria</taxon>
        <taxon>Bacillati</taxon>
        <taxon>Actinomycetota</taxon>
        <taxon>Actinomycetes</taxon>
        <taxon>Micromonosporales</taxon>
        <taxon>Micromonosporaceae</taxon>
        <taxon>Actinocatenispora</taxon>
    </lineage>
</organism>
<evidence type="ECO:0000313" key="8">
    <source>
        <dbReference type="Proteomes" id="UP000611640"/>
    </source>
</evidence>
<sequence length="308" mass="33329">MTAAPRRLDGTSRRTDPGSRAPSQRQPAGPSRTEPPRAGPAHGAPTHGAPTRGKPRGIPRQSPAYAEEACTGELLARLGRSHPGEPEWSALRAELCRRHRSLVRALAWRFRGRGEDLDDLVQVGTVGLLHAIDRFDPGCGAEFTSYATPTIVGELKHHLRDRAGTVRVPRRLQERHAAVSAASVRLYQRLGRSPTVHELAEAAGLTDEEVLEALEVAQVSTTIPLDDSDSGADTAALDSADALAGVENRAALRPLLDRLAPRDKRIIVLRFFAHRTQSEIAAELGISQVQVSRLLTRTLATLRTALAD</sequence>
<dbReference type="NCBIfam" id="TIGR02980">
    <property type="entry name" value="SigBFG"/>
    <property type="match status" value="1"/>
</dbReference>
<dbReference type="GO" id="GO:0016987">
    <property type="term" value="F:sigma factor activity"/>
    <property type="evidence" value="ECO:0007669"/>
    <property type="project" value="UniProtKB-KW"/>
</dbReference>
<keyword evidence="3" id="KW-0238">DNA-binding</keyword>
<evidence type="ECO:0000313" key="7">
    <source>
        <dbReference type="EMBL" id="BCJ33162.1"/>
    </source>
</evidence>
<feature type="compositionally biased region" description="Basic and acidic residues" evidence="5">
    <location>
        <begin position="1"/>
        <end position="17"/>
    </location>
</feature>
<evidence type="ECO:0000256" key="2">
    <source>
        <dbReference type="ARBA" id="ARBA00023082"/>
    </source>
</evidence>
<evidence type="ECO:0000256" key="5">
    <source>
        <dbReference type="SAM" id="MobiDB-lite"/>
    </source>
</evidence>
<dbReference type="KEGG" id="atl:Athai_06650"/>
<dbReference type="InterPro" id="IPR007630">
    <property type="entry name" value="RNA_pol_sigma70_r4"/>
</dbReference>
<dbReference type="Gene3D" id="1.10.10.10">
    <property type="entry name" value="Winged helix-like DNA-binding domain superfamily/Winged helix DNA-binding domain"/>
    <property type="match status" value="2"/>
</dbReference>
<gene>
    <name evidence="7" type="ORF">Athai_06650</name>
</gene>
<dbReference type="EMBL" id="AP023355">
    <property type="protein sequence ID" value="BCJ33162.1"/>
    <property type="molecule type" value="Genomic_DNA"/>
</dbReference>
<evidence type="ECO:0000256" key="3">
    <source>
        <dbReference type="ARBA" id="ARBA00023125"/>
    </source>
</evidence>
<dbReference type="Gene3D" id="1.20.120.1810">
    <property type="match status" value="1"/>
</dbReference>
<dbReference type="InterPro" id="IPR036388">
    <property type="entry name" value="WH-like_DNA-bd_sf"/>
</dbReference>
<dbReference type="InterPro" id="IPR007624">
    <property type="entry name" value="RNA_pol_sigma70_r3"/>
</dbReference>
<feature type="domain" description="RNA polymerase sigma-70" evidence="6">
    <location>
        <begin position="119"/>
        <end position="132"/>
    </location>
</feature>
<dbReference type="PROSITE" id="PS00715">
    <property type="entry name" value="SIGMA70_1"/>
    <property type="match status" value="1"/>
</dbReference>
<dbReference type="GO" id="GO:0003677">
    <property type="term" value="F:DNA binding"/>
    <property type="evidence" value="ECO:0007669"/>
    <property type="project" value="UniProtKB-KW"/>
</dbReference>
<dbReference type="SUPFAM" id="SSF88659">
    <property type="entry name" value="Sigma3 and sigma4 domains of RNA polymerase sigma factors"/>
    <property type="match status" value="2"/>
</dbReference>
<dbReference type="SUPFAM" id="SSF88946">
    <property type="entry name" value="Sigma2 domain of RNA polymerase sigma factors"/>
    <property type="match status" value="1"/>
</dbReference>
<dbReference type="InterPro" id="IPR013325">
    <property type="entry name" value="RNA_pol_sigma_r2"/>
</dbReference>
<name>A0A7R7DK26_9ACTN</name>
<dbReference type="InterPro" id="IPR014322">
    <property type="entry name" value="RNA_pol_sigma-B/F/G"/>
</dbReference>
<dbReference type="Pfam" id="PF04542">
    <property type="entry name" value="Sigma70_r2"/>
    <property type="match status" value="1"/>
</dbReference>
<keyword evidence="2" id="KW-0731">Sigma factor</keyword>
<dbReference type="PRINTS" id="PR00046">
    <property type="entry name" value="SIGMA70FCT"/>
</dbReference>
<dbReference type="InterPro" id="IPR014284">
    <property type="entry name" value="RNA_pol_sigma-70_dom"/>
</dbReference>
<feature type="region of interest" description="Disordered" evidence="5">
    <location>
        <begin position="1"/>
        <end position="66"/>
    </location>
</feature>
<dbReference type="PANTHER" id="PTHR30385">
    <property type="entry name" value="SIGMA FACTOR F FLAGELLAR"/>
    <property type="match status" value="1"/>
</dbReference>
<dbReference type="PANTHER" id="PTHR30385:SF4">
    <property type="entry name" value="RNA POLYMERASE SIGMA-E FACTOR"/>
    <property type="match status" value="1"/>
</dbReference>
<feature type="compositionally biased region" description="Low complexity" evidence="5">
    <location>
        <begin position="39"/>
        <end position="51"/>
    </location>
</feature>
<dbReference type="InterPro" id="IPR000943">
    <property type="entry name" value="RNA_pol_sigma70"/>
</dbReference>
<evidence type="ECO:0000256" key="4">
    <source>
        <dbReference type="ARBA" id="ARBA00023163"/>
    </source>
</evidence>
<reference evidence="7 8" key="1">
    <citation type="submission" date="2020-08" db="EMBL/GenBank/DDBJ databases">
        <title>Whole genome shotgun sequence of Actinocatenispora thailandica NBRC 105041.</title>
        <authorList>
            <person name="Komaki H."/>
            <person name="Tamura T."/>
        </authorList>
    </citation>
    <scope>NUCLEOTIDE SEQUENCE [LARGE SCALE GENOMIC DNA]</scope>
    <source>
        <strain evidence="7 8">NBRC 105041</strain>
    </source>
</reference>
<dbReference type="Pfam" id="PF04539">
    <property type="entry name" value="Sigma70_r3"/>
    <property type="match status" value="1"/>
</dbReference>
<dbReference type="InterPro" id="IPR007627">
    <property type="entry name" value="RNA_pol_sigma70_r2"/>
</dbReference>
<protein>
    <submittedName>
        <fullName evidence="7">RNA polymerase sigma factor</fullName>
    </submittedName>
</protein>
<keyword evidence="1" id="KW-0805">Transcription regulation</keyword>
<dbReference type="Pfam" id="PF04545">
    <property type="entry name" value="Sigma70_r4"/>
    <property type="match status" value="1"/>
</dbReference>
<dbReference type="InterPro" id="IPR013324">
    <property type="entry name" value="RNA_pol_sigma_r3/r4-like"/>
</dbReference>
<dbReference type="CDD" id="cd06171">
    <property type="entry name" value="Sigma70_r4"/>
    <property type="match status" value="1"/>
</dbReference>
<dbReference type="RefSeq" id="WP_203960097.1">
    <property type="nucleotide sequence ID" value="NZ_AP023355.1"/>
</dbReference>